<dbReference type="InterPro" id="IPR036397">
    <property type="entry name" value="RNaseH_sf"/>
</dbReference>
<dbReference type="CDD" id="cd09276">
    <property type="entry name" value="Rnase_HI_RT_non_LTR"/>
    <property type="match status" value="1"/>
</dbReference>
<dbReference type="SUPFAM" id="SSF53098">
    <property type="entry name" value="Ribonuclease H-like"/>
    <property type="match status" value="1"/>
</dbReference>
<sequence length="374" mass="42264">MRSERIGRDIIFHKPYRVIVPKEGEEDSHIPVQQNGTIWYTDGSKTEQSTGAGATNRDPDCEICINLGNFATVFLAEITAISACAQDMTRRSYTHKRIQIISDSQAALKALGAVEIHSQVVKDCMDSLTKLAEHKSITLKWMRGHQGHEGNEIADFLAKKRAEVSLIGPEPTCGLAYRTARRVMKDLLREKHISHWAKVPGISIPHARIAYISAWKTLAYDPRAKDNFVLVVLPYTPAPALSPILEPSVNQLIPFWHISSLLEICITSFGLGQMVGSTLSRSIRSTGQFLVALFHIVAWTYKEGLVVQVVSWRFTRVFKVIKVKRGKLVDGPYNQDFLDPRYNIWFFFIFVISNPENPRIAVILSSMYRKLEVK</sequence>
<name>A0AAV8XD57_9CUCU</name>
<evidence type="ECO:0000313" key="3">
    <source>
        <dbReference type="EMBL" id="KAJ8936560.1"/>
    </source>
</evidence>
<dbReference type="Pfam" id="PF00075">
    <property type="entry name" value="RNase_H"/>
    <property type="match status" value="1"/>
</dbReference>
<protein>
    <recommendedName>
        <fullName evidence="2">RNase H type-1 domain-containing protein</fullName>
    </recommendedName>
</protein>
<comment type="caution">
    <text evidence="3">The sequence shown here is derived from an EMBL/GenBank/DDBJ whole genome shotgun (WGS) entry which is preliminary data.</text>
</comment>
<gene>
    <name evidence="3" type="ORF">NQ318_017040</name>
</gene>
<dbReference type="InterPro" id="IPR002156">
    <property type="entry name" value="RNaseH_domain"/>
</dbReference>
<dbReference type="Gene3D" id="3.30.420.10">
    <property type="entry name" value="Ribonuclease H-like superfamily/Ribonuclease H"/>
    <property type="match status" value="1"/>
</dbReference>
<dbReference type="GO" id="GO:0003676">
    <property type="term" value="F:nucleic acid binding"/>
    <property type="evidence" value="ECO:0007669"/>
    <property type="project" value="InterPro"/>
</dbReference>
<proteinExistence type="predicted"/>
<dbReference type="EMBL" id="JAPWTK010000737">
    <property type="protein sequence ID" value="KAJ8936560.1"/>
    <property type="molecule type" value="Genomic_DNA"/>
</dbReference>
<dbReference type="PROSITE" id="PS50879">
    <property type="entry name" value="RNASE_H_1"/>
    <property type="match status" value="1"/>
</dbReference>
<reference evidence="3" key="1">
    <citation type="journal article" date="2023" name="Insect Mol. Biol.">
        <title>Genome sequencing provides insights into the evolution of gene families encoding plant cell wall-degrading enzymes in longhorned beetles.</title>
        <authorList>
            <person name="Shin N.R."/>
            <person name="Okamura Y."/>
            <person name="Kirsch R."/>
            <person name="Pauchet Y."/>
        </authorList>
    </citation>
    <scope>NUCLEOTIDE SEQUENCE</scope>
    <source>
        <strain evidence="3">AMC_N1</strain>
    </source>
</reference>
<dbReference type="InterPro" id="IPR012337">
    <property type="entry name" value="RNaseH-like_sf"/>
</dbReference>
<organism evidence="3 4">
    <name type="scientific">Aromia moschata</name>
    <dbReference type="NCBI Taxonomy" id="1265417"/>
    <lineage>
        <taxon>Eukaryota</taxon>
        <taxon>Metazoa</taxon>
        <taxon>Ecdysozoa</taxon>
        <taxon>Arthropoda</taxon>
        <taxon>Hexapoda</taxon>
        <taxon>Insecta</taxon>
        <taxon>Pterygota</taxon>
        <taxon>Neoptera</taxon>
        <taxon>Endopterygota</taxon>
        <taxon>Coleoptera</taxon>
        <taxon>Polyphaga</taxon>
        <taxon>Cucujiformia</taxon>
        <taxon>Chrysomeloidea</taxon>
        <taxon>Cerambycidae</taxon>
        <taxon>Cerambycinae</taxon>
        <taxon>Callichromatini</taxon>
        <taxon>Aromia</taxon>
    </lineage>
</organism>
<dbReference type="AlphaFoldDB" id="A0AAV8XD57"/>
<accession>A0AAV8XD57</accession>
<keyword evidence="4" id="KW-1185">Reference proteome</keyword>
<feature type="region of interest" description="Disordered" evidence="1">
    <location>
        <begin position="30"/>
        <end position="55"/>
    </location>
</feature>
<evidence type="ECO:0000256" key="1">
    <source>
        <dbReference type="SAM" id="MobiDB-lite"/>
    </source>
</evidence>
<dbReference type="GO" id="GO:0004523">
    <property type="term" value="F:RNA-DNA hybrid ribonuclease activity"/>
    <property type="evidence" value="ECO:0007669"/>
    <property type="project" value="InterPro"/>
</dbReference>
<feature type="domain" description="RNase H type-1" evidence="2">
    <location>
        <begin position="33"/>
        <end position="163"/>
    </location>
</feature>
<dbReference type="Proteomes" id="UP001162162">
    <property type="component" value="Unassembled WGS sequence"/>
</dbReference>
<evidence type="ECO:0000259" key="2">
    <source>
        <dbReference type="PROSITE" id="PS50879"/>
    </source>
</evidence>
<evidence type="ECO:0000313" key="4">
    <source>
        <dbReference type="Proteomes" id="UP001162162"/>
    </source>
</evidence>